<proteinExistence type="predicted"/>
<dbReference type="Gene3D" id="1.25.40.290">
    <property type="entry name" value="ARM repeat domains"/>
    <property type="match status" value="1"/>
</dbReference>
<organism evidence="1">
    <name type="scientific">freshwater metagenome</name>
    <dbReference type="NCBI Taxonomy" id="449393"/>
    <lineage>
        <taxon>unclassified sequences</taxon>
        <taxon>metagenomes</taxon>
        <taxon>ecological metagenomes</taxon>
    </lineage>
</organism>
<dbReference type="PANTHER" id="PTHR34070:SF1">
    <property type="entry name" value="DNA ALKYLATION REPAIR PROTEIN"/>
    <property type="match status" value="1"/>
</dbReference>
<protein>
    <submittedName>
        <fullName evidence="1">Unannotated protein</fullName>
    </submittedName>
</protein>
<accession>A0A6J6VVX2</accession>
<name>A0A6J6VVX2_9ZZZZ</name>
<evidence type="ECO:0000313" key="1">
    <source>
        <dbReference type="EMBL" id="CAB4774938.1"/>
    </source>
</evidence>
<dbReference type="Pfam" id="PF08713">
    <property type="entry name" value="DNA_alkylation"/>
    <property type="match status" value="1"/>
</dbReference>
<dbReference type="InterPro" id="IPR014825">
    <property type="entry name" value="DNA_alkylation"/>
</dbReference>
<reference evidence="1" key="1">
    <citation type="submission" date="2020-05" db="EMBL/GenBank/DDBJ databases">
        <authorList>
            <person name="Chiriac C."/>
            <person name="Salcher M."/>
            <person name="Ghai R."/>
            <person name="Kavagutti S V."/>
        </authorList>
    </citation>
    <scope>NUCLEOTIDE SEQUENCE</scope>
</reference>
<dbReference type="SUPFAM" id="SSF48371">
    <property type="entry name" value="ARM repeat"/>
    <property type="match status" value="1"/>
</dbReference>
<gene>
    <name evidence="1" type="ORF">UFOPK2918_00510</name>
</gene>
<dbReference type="AlphaFoldDB" id="A0A6J6VVX2"/>
<dbReference type="Gene3D" id="1.20.1660.10">
    <property type="entry name" value="Hypothetical protein (EF3068)"/>
    <property type="match status" value="1"/>
</dbReference>
<sequence length="225" mass="25790">MGFTSQFMNAIQEQLPPLGNKSNAFGAQAYMKDISIFLGVKTPERRSTVKQIAKELPMPTSDQLGNTARKLWKLDHREYQYAACDLIAVFKDCADKDFLEDHVQYLIINKSWWDTVDALGTVAVSPLTARFPLVSLMNTWNKSGNLWLNRAAIQHQRGRKYETDIELLLRYCNDHSADKRFFIAKAIGWALRDLAYFDRPAVTKFLNQHPELSKVAVREALKHAK</sequence>
<dbReference type="EMBL" id="CAEZZT010000025">
    <property type="protein sequence ID" value="CAB4774938.1"/>
    <property type="molecule type" value="Genomic_DNA"/>
</dbReference>
<dbReference type="InterPro" id="IPR016024">
    <property type="entry name" value="ARM-type_fold"/>
</dbReference>
<dbReference type="PANTHER" id="PTHR34070">
    <property type="entry name" value="ARMADILLO-TYPE FOLD"/>
    <property type="match status" value="1"/>
</dbReference>